<keyword evidence="3" id="KW-0175">Coiled coil</keyword>
<feature type="coiled-coil region" evidence="3">
    <location>
        <begin position="56"/>
        <end position="109"/>
    </location>
</feature>
<evidence type="ECO:0000256" key="1">
    <source>
        <dbReference type="ARBA" id="ARBA00009091"/>
    </source>
</evidence>
<dbReference type="GO" id="GO:0050821">
    <property type="term" value="P:protein stabilization"/>
    <property type="evidence" value="ECO:0007669"/>
    <property type="project" value="TreeGrafter"/>
</dbReference>
<dbReference type="EMBL" id="VBOY01000006">
    <property type="protein sequence ID" value="TMQ68615.1"/>
    <property type="molecule type" value="Genomic_DNA"/>
</dbReference>
<organism evidence="5 6">
    <name type="scientific">Eiseniibacteriota bacterium</name>
    <dbReference type="NCBI Taxonomy" id="2212470"/>
    <lineage>
        <taxon>Bacteria</taxon>
        <taxon>Candidatus Eiseniibacteriota</taxon>
    </lineage>
</organism>
<gene>
    <name evidence="5" type="ORF">E6K78_00375</name>
</gene>
<sequence length="183" mass="20482">MRSIPSPPWLLAPALVLVLALPASAANLRIKYIDSAKIFQDYTAAQEAQQQFDRQVQTWRTEATEKETRVNQLRTEVRDQGPILSALRRQEKEEELQKAIAEYERFVQDIWGPQGRAAQENERATREVVNQIRAVVEKLASDQGLDMVLDAAGGTIIFADRSLDLSAEVVRELNARPGGTGAR</sequence>
<dbReference type="SMART" id="SM00935">
    <property type="entry name" value="OmpH"/>
    <property type="match status" value="1"/>
</dbReference>
<evidence type="ECO:0000313" key="6">
    <source>
        <dbReference type="Proteomes" id="UP000316609"/>
    </source>
</evidence>
<protein>
    <submittedName>
        <fullName evidence="5">OmpH family outer membrane protein</fullName>
    </submittedName>
</protein>
<keyword evidence="2 4" id="KW-0732">Signal</keyword>
<dbReference type="GO" id="GO:0051082">
    <property type="term" value="F:unfolded protein binding"/>
    <property type="evidence" value="ECO:0007669"/>
    <property type="project" value="InterPro"/>
</dbReference>
<dbReference type="GO" id="GO:0005829">
    <property type="term" value="C:cytosol"/>
    <property type="evidence" value="ECO:0007669"/>
    <property type="project" value="TreeGrafter"/>
</dbReference>
<dbReference type="Pfam" id="PF03938">
    <property type="entry name" value="OmpH"/>
    <property type="match status" value="1"/>
</dbReference>
<evidence type="ECO:0000256" key="2">
    <source>
        <dbReference type="ARBA" id="ARBA00022729"/>
    </source>
</evidence>
<reference evidence="5 6" key="1">
    <citation type="journal article" date="2019" name="Nat. Microbiol.">
        <title>Mediterranean grassland soil C-N compound turnover is dependent on rainfall and depth, and is mediated by genomically divergent microorganisms.</title>
        <authorList>
            <person name="Diamond S."/>
            <person name="Andeer P.F."/>
            <person name="Li Z."/>
            <person name="Crits-Christoph A."/>
            <person name="Burstein D."/>
            <person name="Anantharaman K."/>
            <person name="Lane K.R."/>
            <person name="Thomas B.C."/>
            <person name="Pan C."/>
            <person name="Northen T.R."/>
            <person name="Banfield J.F."/>
        </authorList>
    </citation>
    <scope>NUCLEOTIDE SEQUENCE [LARGE SCALE GENOMIC DNA]</scope>
    <source>
        <strain evidence="5">WS_8</strain>
    </source>
</reference>
<accession>A0A538TY94</accession>
<feature type="signal peptide" evidence="4">
    <location>
        <begin position="1"/>
        <end position="25"/>
    </location>
</feature>
<comment type="caution">
    <text evidence="5">The sequence shown here is derived from an EMBL/GenBank/DDBJ whole genome shotgun (WGS) entry which is preliminary data.</text>
</comment>
<dbReference type="InterPro" id="IPR024930">
    <property type="entry name" value="Skp_dom_sf"/>
</dbReference>
<name>A0A538TY94_UNCEI</name>
<dbReference type="Gene3D" id="3.30.910.20">
    <property type="entry name" value="Skp domain"/>
    <property type="match status" value="1"/>
</dbReference>
<evidence type="ECO:0000313" key="5">
    <source>
        <dbReference type="EMBL" id="TMQ68615.1"/>
    </source>
</evidence>
<proteinExistence type="inferred from homology"/>
<dbReference type="PANTHER" id="PTHR35089">
    <property type="entry name" value="CHAPERONE PROTEIN SKP"/>
    <property type="match status" value="1"/>
</dbReference>
<evidence type="ECO:0000256" key="4">
    <source>
        <dbReference type="SAM" id="SignalP"/>
    </source>
</evidence>
<dbReference type="AlphaFoldDB" id="A0A538TY94"/>
<evidence type="ECO:0000256" key="3">
    <source>
        <dbReference type="SAM" id="Coils"/>
    </source>
</evidence>
<dbReference type="InterPro" id="IPR005632">
    <property type="entry name" value="Chaperone_Skp"/>
</dbReference>
<dbReference type="PANTHER" id="PTHR35089:SF1">
    <property type="entry name" value="CHAPERONE PROTEIN SKP"/>
    <property type="match status" value="1"/>
</dbReference>
<feature type="chain" id="PRO_5022165213" evidence="4">
    <location>
        <begin position="26"/>
        <end position="183"/>
    </location>
</feature>
<comment type="similarity">
    <text evidence="1">Belongs to the Skp family.</text>
</comment>
<dbReference type="SUPFAM" id="SSF111384">
    <property type="entry name" value="OmpH-like"/>
    <property type="match status" value="1"/>
</dbReference>
<dbReference type="Proteomes" id="UP000316609">
    <property type="component" value="Unassembled WGS sequence"/>
</dbReference>